<proteinExistence type="inferred from homology"/>
<name>A0A2I6QD14_9BASI</name>
<evidence type="ECO:0000256" key="6">
    <source>
        <dbReference type="ARBA" id="ARBA00023136"/>
    </source>
</evidence>
<keyword evidence="11" id="KW-0496">Mitochondrion</keyword>
<keyword evidence="5 9" id="KW-1133">Transmembrane helix</keyword>
<comment type="subcellular location">
    <subcellularLocation>
        <location evidence="1">Membrane</location>
        <topology evidence="1">Multi-pass membrane protein</topology>
    </subcellularLocation>
</comment>
<reference evidence="11" key="1">
    <citation type="submission" date="2017-04" db="EMBL/GenBank/DDBJ databases">
        <authorList>
            <person name="Afonso C.L."/>
            <person name="Miller P.J."/>
            <person name="Scott M.A."/>
            <person name="Spackman E."/>
            <person name="Goraichik I."/>
            <person name="Dimitrov K.M."/>
            <person name="Suarez D.L."/>
            <person name="Swayne D.E."/>
        </authorList>
    </citation>
    <scope>NUCLEOTIDE SEQUENCE</scope>
</reference>
<dbReference type="GO" id="GO:0016491">
    <property type="term" value="F:oxidoreductase activity"/>
    <property type="evidence" value="ECO:0007669"/>
    <property type="project" value="UniProtKB-KW"/>
</dbReference>
<evidence type="ECO:0000256" key="8">
    <source>
        <dbReference type="ARBA" id="ARBA00049551"/>
    </source>
</evidence>
<dbReference type="InterPro" id="IPR001750">
    <property type="entry name" value="ND/Mrp_TM"/>
</dbReference>
<protein>
    <recommendedName>
        <fullName evidence="3">NADH-ubiquinone oxidoreductase chain 2</fullName>
    </recommendedName>
    <alternativeName>
        <fullName evidence="7">NADH dehydrogenase subunit 2</fullName>
    </alternativeName>
</protein>
<dbReference type="Pfam" id="PF00361">
    <property type="entry name" value="Proton_antipo_M"/>
    <property type="match status" value="2"/>
</dbReference>
<feature type="transmembrane region" description="Helical" evidence="9">
    <location>
        <begin position="403"/>
        <end position="423"/>
    </location>
</feature>
<accession>A0A2I6QD14</accession>
<evidence type="ECO:0000256" key="9">
    <source>
        <dbReference type="SAM" id="Phobius"/>
    </source>
</evidence>
<feature type="transmembrane region" description="Helical" evidence="9">
    <location>
        <begin position="209"/>
        <end position="233"/>
    </location>
</feature>
<comment type="catalytic activity">
    <reaction evidence="8">
        <text>a ubiquinone + NADH + 5 H(+)(in) = a ubiquinol + NAD(+) + 4 H(+)(out)</text>
        <dbReference type="Rhea" id="RHEA:29091"/>
        <dbReference type="Rhea" id="RHEA-COMP:9565"/>
        <dbReference type="Rhea" id="RHEA-COMP:9566"/>
        <dbReference type="ChEBI" id="CHEBI:15378"/>
        <dbReference type="ChEBI" id="CHEBI:16389"/>
        <dbReference type="ChEBI" id="CHEBI:17976"/>
        <dbReference type="ChEBI" id="CHEBI:57540"/>
        <dbReference type="ChEBI" id="CHEBI:57945"/>
        <dbReference type="EC" id="7.1.1.2"/>
    </reaction>
</comment>
<feature type="transmembrane region" description="Helical" evidence="9">
    <location>
        <begin position="155"/>
        <end position="176"/>
    </location>
</feature>
<evidence type="ECO:0000256" key="1">
    <source>
        <dbReference type="ARBA" id="ARBA00004141"/>
    </source>
</evidence>
<feature type="domain" description="NADH:quinone oxidoreductase/Mrp antiporter transmembrane" evidence="10">
    <location>
        <begin position="336"/>
        <end position="503"/>
    </location>
</feature>
<feature type="transmembrane region" description="Helical" evidence="9">
    <location>
        <begin position="305"/>
        <end position="324"/>
    </location>
</feature>
<keyword evidence="6 9" id="KW-0472">Membrane</keyword>
<evidence type="ECO:0000313" key="11">
    <source>
        <dbReference type="EMBL" id="AUN28271.1"/>
    </source>
</evidence>
<feature type="transmembrane region" description="Helical" evidence="9">
    <location>
        <begin position="27"/>
        <end position="50"/>
    </location>
</feature>
<evidence type="ECO:0000256" key="2">
    <source>
        <dbReference type="ARBA" id="ARBA00007012"/>
    </source>
</evidence>
<dbReference type="HAMAP" id="MF_00445">
    <property type="entry name" value="NDH1_NuoN_1"/>
    <property type="match status" value="1"/>
</dbReference>
<dbReference type="GO" id="GO:0016020">
    <property type="term" value="C:membrane"/>
    <property type="evidence" value="ECO:0007669"/>
    <property type="project" value="UniProtKB-SubCell"/>
</dbReference>
<feature type="transmembrane region" description="Helical" evidence="9">
    <location>
        <begin position="253"/>
        <end position="273"/>
    </location>
</feature>
<keyword evidence="4 9" id="KW-0812">Transmembrane</keyword>
<feature type="transmembrane region" description="Helical" evidence="9">
    <location>
        <begin position="454"/>
        <end position="477"/>
    </location>
</feature>
<feature type="transmembrane region" description="Helical" evidence="9">
    <location>
        <begin position="372"/>
        <end position="391"/>
    </location>
</feature>
<keyword evidence="11" id="KW-0560">Oxidoreductase</keyword>
<dbReference type="GO" id="GO:0042773">
    <property type="term" value="P:ATP synthesis coupled electron transport"/>
    <property type="evidence" value="ECO:0007669"/>
    <property type="project" value="InterPro"/>
</dbReference>
<gene>
    <name evidence="11" type="primary">nad2</name>
</gene>
<geneLocation type="mitochondrion" evidence="11"/>
<evidence type="ECO:0000259" key="10">
    <source>
        <dbReference type="Pfam" id="PF00361"/>
    </source>
</evidence>
<organism evidence="11">
    <name type="scientific">Malassezia yamatoensis</name>
    <dbReference type="NCBI Taxonomy" id="253288"/>
    <lineage>
        <taxon>Eukaryota</taxon>
        <taxon>Fungi</taxon>
        <taxon>Dikarya</taxon>
        <taxon>Basidiomycota</taxon>
        <taxon>Ustilaginomycotina</taxon>
        <taxon>Malasseziomycetes</taxon>
        <taxon>Malasseziales</taxon>
        <taxon>Malasseziaceae</taxon>
        <taxon>Malassezia</taxon>
    </lineage>
</organism>
<evidence type="ECO:0000256" key="3">
    <source>
        <dbReference type="ARBA" id="ARBA00021008"/>
    </source>
</evidence>
<feature type="transmembrane region" description="Helical" evidence="9">
    <location>
        <begin position="571"/>
        <end position="592"/>
    </location>
</feature>
<feature type="domain" description="NADH:quinone oxidoreductase/Mrp antiporter transmembrane" evidence="10">
    <location>
        <begin position="172"/>
        <end position="325"/>
    </location>
</feature>
<evidence type="ECO:0000256" key="7">
    <source>
        <dbReference type="ARBA" id="ARBA00031028"/>
    </source>
</evidence>
<dbReference type="InterPro" id="IPR010096">
    <property type="entry name" value="NADH-Q_OxRdtase_suN/2"/>
</dbReference>
<feature type="transmembrane region" description="Helical" evidence="9">
    <location>
        <begin position="62"/>
        <end position="88"/>
    </location>
</feature>
<dbReference type="PANTHER" id="PTHR22773">
    <property type="entry name" value="NADH DEHYDROGENASE"/>
    <property type="match status" value="1"/>
</dbReference>
<feature type="transmembrane region" description="Helical" evidence="9">
    <location>
        <begin position="489"/>
        <end position="508"/>
    </location>
</feature>
<feature type="transmembrane region" description="Helical" evidence="9">
    <location>
        <begin position="344"/>
        <end position="365"/>
    </location>
</feature>
<dbReference type="EMBL" id="KY911098">
    <property type="protein sequence ID" value="AUN28271.1"/>
    <property type="molecule type" value="Genomic_DNA"/>
</dbReference>
<comment type="similarity">
    <text evidence="2">Belongs to the complex I subunit 2 family.</text>
</comment>
<evidence type="ECO:0000256" key="5">
    <source>
        <dbReference type="ARBA" id="ARBA00022989"/>
    </source>
</evidence>
<sequence>MLSIGLISFILAIPIFSNTIPATVFSRITSIILMFSAVLTWNSIHSFFINTNFNYGISIFSGLFHISISTLTFQFLLLVIGSLILFGWGPVNKDIDNNGLPKGVGINYGNSNQEKGSFSSSTSVEVGNIINDSKNNEVDSINSSNFIITNTIGEYSLIVLFSVLGGCLLISSYNFVSMYMAIELQSFAAYILCTLYRNSQSATSAGLKYFLLGSLASGIIVLGTAIIYAGTGITNYEDLALLISVGNFDQSSYNYVTTCVSGGILLIGIGYIFKVGAAPLYNWAPDVYDGIPTVVTSWVSTIPKISIFVFLLNLSFIATGYDFQWSNSLQDTIGNLYTIYGQPLQTLLLVCSTLSLIIGGIVGLSQVRIKRLLTFSTINHIGFLLLALAVSTENSIEAFVFYLIQYSITNVNTFLTLLAFGYASKGIILSSKNITVREFSLLDDLKGQFYKNPLLAISFSISLFSIAGIPPLIGFFAKQMVLTSVSYNYSYISIVAIITSVISASYYLKIVQLMFFNNGCVAAQSRTNEFVRGSDENAMPFTSINNKSTSNNIETSSESESTTITTMHSTVISVISLVIVMYMFDSSILLNISHLVSLSLFRV</sequence>
<dbReference type="AlphaFoldDB" id="A0A2I6QD14"/>
<evidence type="ECO:0000256" key="4">
    <source>
        <dbReference type="ARBA" id="ARBA00022692"/>
    </source>
</evidence>
<dbReference type="GO" id="GO:0008137">
    <property type="term" value="F:NADH dehydrogenase (ubiquinone) activity"/>
    <property type="evidence" value="ECO:0007669"/>
    <property type="project" value="UniProtKB-EC"/>
</dbReference>